<dbReference type="PANTHER" id="PTHR33985">
    <property type="entry name" value="OS02G0491300 PROTEIN-RELATED"/>
    <property type="match status" value="1"/>
</dbReference>
<feature type="signal peptide" evidence="4">
    <location>
        <begin position="1"/>
        <end position="25"/>
    </location>
</feature>
<dbReference type="KEGG" id="dzi:111300651"/>
<dbReference type="SUPFAM" id="SSF82153">
    <property type="entry name" value="FAS1 domain"/>
    <property type="match status" value="1"/>
</dbReference>
<dbReference type="SMART" id="SM00554">
    <property type="entry name" value="FAS1"/>
    <property type="match status" value="1"/>
</dbReference>
<reference evidence="7" key="1">
    <citation type="submission" date="2025-08" db="UniProtKB">
        <authorList>
            <consortium name="RefSeq"/>
        </authorList>
    </citation>
    <scope>IDENTIFICATION</scope>
    <source>
        <tissue evidence="7">Fruit stalk</tissue>
    </source>
</reference>
<dbReference type="Gene3D" id="2.30.180.10">
    <property type="entry name" value="FAS1 domain"/>
    <property type="match status" value="1"/>
</dbReference>
<evidence type="ECO:0000256" key="4">
    <source>
        <dbReference type="SAM" id="SignalP"/>
    </source>
</evidence>
<evidence type="ECO:0000313" key="7">
    <source>
        <dbReference type="RefSeq" id="XP_022752007.1"/>
    </source>
</evidence>
<protein>
    <submittedName>
        <fullName evidence="7">Fasciclin-like arabinogalactan protein 19</fullName>
    </submittedName>
</protein>
<feature type="region of interest" description="Disordered" evidence="3">
    <location>
        <begin position="213"/>
        <end position="242"/>
    </location>
</feature>
<keyword evidence="2" id="KW-0325">Glycoprotein</keyword>
<evidence type="ECO:0000256" key="1">
    <source>
        <dbReference type="ARBA" id="ARBA00007843"/>
    </source>
</evidence>
<dbReference type="Proteomes" id="UP000515121">
    <property type="component" value="Unplaced"/>
</dbReference>
<dbReference type="OrthoDB" id="1937685at2759"/>
<keyword evidence="4" id="KW-0732">Signal</keyword>
<dbReference type="RefSeq" id="XP_022752007.1">
    <property type="nucleotide sequence ID" value="XM_022896272.1"/>
</dbReference>
<proteinExistence type="inferred from homology"/>
<evidence type="ECO:0000256" key="3">
    <source>
        <dbReference type="SAM" id="MobiDB-lite"/>
    </source>
</evidence>
<dbReference type="InterPro" id="IPR036378">
    <property type="entry name" value="FAS1_dom_sf"/>
</dbReference>
<evidence type="ECO:0000256" key="2">
    <source>
        <dbReference type="ARBA" id="ARBA00022974"/>
    </source>
</evidence>
<dbReference type="PANTHER" id="PTHR33985:SF15">
    <property type="entry name" value="FASCICLIN-LIKE ARABINOGALACTAN PROTEIN 19"/>
    <property type="match status" value="1"/>
</dbReference>
<sequence length="258" mass="27855">MEIFSGKATSLILLLLVLTASTVTTADLTSQELDAALFALRSSGYTLFPNAITTSDLLLRLLSSQNSSSFTLFAPTDSLLFSLDLLSSSRLYTFSLLLHASPHFLSMSDLLSLPRPNYIETLLPNRQLFVENTLVSHNGTFLLSVTVDGVRVSVPDLFLGSNIAVHGLDGILVARYGSRVGDGTGFAEAPKGWCERETCISPANPPDIWPPMGSGAPEMVTGHTGIKKDGGSDHDDDSDTTKGSRHGIFFRFKRLFTP</sequence>
<organism evidence="6 7">
    <name type="scientific">Durio zibethinus</name>
    <name type="common">Durian</name>
    <dbReference type="NCBI Taxonomy" id="66656"/>
    <lineage>
        <taxon>Eukaryota</taxon>
        <taxon>Viridiplantae</taxon>
        <taxon>Streptophyta</taxon>
        <taxon>Embryophyta</taxon>
        <taxon>Tracheophyta</taxon>
        <taxon>Spermatophyta</taxon>
        <taxon>Magnoliopsida</taxon>
        <taxon>eudicotyledons</taxon>
        <taxon>Gunneridae</taxon>
        <taxon>Pentapetalae</taxon>
        <taxon>rosids</taxon>
        <taxon>malvids</taxon>
        <taxon>Malvales</taxon>
        <taxon>Malvaceae</taxon>
        <taxon>Helicteroideae</taxon>
        <taxon>Durio</taxon>
    </lineage>
</organism>
<dbReference type="GeneID" id="111300651"/>
<dbReference type="InterPro" id="IPR000782">
    <property type="entry name" value="FAS1_domain"/>
</dbReference>
<dbReference type="InterPro" id="IPR052806">
    <property type="entry name" value="Fasciclin-like_AGP"/>
</dbReference>
<keyword evidence="6" id="KW-1185">Reference proteome</keyword>
<dbReference type="FunFam" id="2.30.180.10:FF:000046">
    <property type="entry name" value="Fasciclin-like arabinogalactan family protein"/>
    <property type="match status" value="1"/>
</dbReference>
<gene>
    <name evidence="7" type="primary">LOC111300651</name>
</gene>
<evidence type="ECO:0000313" key="6">
    <source>
        <dbReference type="Proteomes" id="UP000515121"/>
    </source>
</evidence>
<accession>A0A6P5ZHJ7</accession>
<dbReference type="PROSITE" id="PS50213">
    <property type="entry name" value="FAS1"/>
    <property type="match status" value="1"/>
</dbReference>
<keyword evidence="2" id="KW-0654">Proteoglycan</keyword>
<name>A0A6P5ZHJ7_DURZI</name>
<dbReference type="AlphaFoldDB" id="A0A6P5ZHJ7"/>
<feature type="domain" description="FAS1" evidence="5">
    <location>
        <begin position="32"/>
        <end position="172"/>
    </location>
</feature>
<feature type="chain" id="PRO_5027872031" evidence="4">
    <location>
        <begin position="26"/>
        <end position="258"/>
    </location>
</feature>
<comment type="similarity">
    <text evidence="1">Belongs to the fasciclin-like AGP family.</text>
</comment>
<dbReference type="Pfam" id="PF02469">
    <property type="entry name" value="Fasciclin"/>
    <property type="match status" value="1"/>
</dbReference>
<evidence type="ECO:0000259" key="5">
    <source>
        <dbReference type="PROSITE" id="PS50213"/>
    </source>
</evidence>